<protein>
    <submittedName>
        <fullName evidence="2">Uncharacterized protein</fullName>
    </submittedName>
</protein>
<dbReference type="RefSeq" id="WP_148930797.1">
    <property type="nucleotide sequence ID" value="NZ_VNHS01000007.1"/>
</dbReference>
<keyword evidence="3" id="KW-1185">Reference proteome</keyword>
<keyword evidence="1" id="KW-0472">Membrane</keyword>
<comment type="caution">
    <text evidence="2">The sequence shown here is derived from an EMBL/GenBank/DDBJ whole genome shotgun (WGS) entry which is preliminary data.</text>
</comment>
<feature type="transmembrane region" description="Helical" evidence="1">
    <location>
        <begin position="138"/>
        <end position="157"/>
    </location>
</feature>
<dbReference type="AlphaFoldDB" id="A0A5S5C1D0"/>
<dbReference type="EMBL" id="VNHS01000007">
    <property type="protein sequence ID" value="TYP73241.1"/>
    <property type="molecule type" value="Genomic_DNA"/>
</dbReference>
<evidence type="ECO:0000313" key="3">
    <source>
        <dbReference type="Proteomes" id="UP000323257"/>
    </source>
</evidence>
<feature type="transmembrane region" description="Helical" evidence="1">
    <location>
        <begin position="104"/>
        <end position="123"/>
    </location>
</feature>
<evidence type="ECO:0000256" key="1">
    <source>
        <dbReference type="SAM" id="Phobius"/>
    </source>
</evidence>
<dbReference type="Proteomes" id="UP000323257">
    <property type="component" value="Unassembled WGS sequence"/>
</dbReference>
<organism evidence="2 3">
    <name type="scientific">Paenibacillus methanolicus</name>
    <dbReference type="NCBI Taxonomy" id="582686"/>
    <lineage>
        <taxon>Bacteria</taxon>
        <taxon>Bacillati</taxon>
        <taxon>Bacillota</taxon>
        <taxon>Bacilli</taxon>
        <taxon>Bacillales</taxon>
        <taxon>Paenibacillaceae</taxon>
        <taxon>Paenibacillus</taxon>
    </lineage>
</organism>
<keyword evidence="1" id="KW-0812">Transmembrane</keyword>
<accession>A0A5S5C1D0</accession>
<gene>
    <name evidence="2" type="ORF">BCM02_107225</name>
</gene>
<feature type="transmembrane region" description="Helical" evidence="1">
    <location>
        <begin position="7"/>
        <end position="26"/>
    </location>
</feature>
<evidence type="ECO:0000313" key="2">
    <source>
        <dbReference type="EMBL" id="TYP73241.1"/>
    </source>
</evidence>
<feature type="transmembrane region" description="Helical" evidence="1">
    <location>
        <begin position="74"/>
        <end position="92"/>
    </location>
</feature>
<keyword evidence="1" id="KW-1133">Transmembrane helix</keyword>
<sequence length="170" mass="20526">MNFRFDGNEWFVVACSIVLLTYVWIIRKHFQPMLMLILWVYNLVFVATLDYALAATPFHLYDCMDNATYEPMAAYAHAFLYTPYSFIFLYYYDKWSINRNKRVLLFYLSAWTCIALFFEWISLKFGFLDYGRGWKMTWSVPTYPLSALLTIRVYRFIKDQLVNHPFRPQE</sequence>
<name>A0A5S5C1D0_9BACL</name>
<proteinExistence type="predicted"/>
<dbReference type="OrthoDB" id="2381462at2"/>
<reference evidence="2 3" key="1">
    <citation type="submission" date="2019-07" db="EMBL/GenBank/DDBJ databases">
        <title>Genomic Encyclopedia of Type Strains, Phase III (KMG-III): the genomes of soil and plant-associated and newly described type strains.</title>
        <authorList>
            <person name="Whitman W."/>
        </authorList>
    </citation>
    <scope>NUCLEOTIDE SEQUENCE [LARGE SCALE GENOMIC DNA]</scope>
    <source>
        <strain evidence="2 3">BL24</strain>
    </source>
</reference>
<feature type="transmembrane region" description="Helical" evidence="1">
    <location>
        <begin position="33"/>
        <end position="54"/>
    </location>
</feature>